<organism evidence="2 3">
    <name type="scientific">Amanita thiersii Skay4041</name>
    <dbReference type="NCBI Taxonomy" id="703135"/>
    <lineage>
        <taxon>Eukaryota</taxon>
        <taxon>Fungi</taxon>
        <taxon>Dikarya</taxon>
        <taxon>Basidiomycota</taxon>
        <taxon>Agaricomycotina</taxon>
        <taxon>Agaricomycetes</taxon>
        <taxon>Agaricomycetidae</taxon>
        <taxon>Agaricales</taxon>
        <taxon>Pluteineae</taxon>
        <taxon>Amanitaceae</taxon>
        <taxon>Amanita</taxon>
    </lineage>
</organism>
<evidence type="ECO:0000256" key="1">
    <source>
        <dbReference type="SAM" id="Coils"/>
    </source>
</evidence>
<dbReference type="OrthoDB" id="2793508at2759"/>
<dbReference type="EMBL" id="KZ302312">
    <property type="protein sequence ID" value="PFH45681.1"/>
    <property type="molecule type" value="Genomic_DNA"/>
</dbReference>
<dbReference type="Proteomes" id="UP000242287">
    <property type="component" value="Unassembled WGS sequence"/>
</dbReference>
<proteinExistence type="predicted"/>
<keyword evidence="1" id="KW-0175">Coiled coil</keyword>
<name>A0A2A9NBQ0_9AGAR</name>
<dbReference type="AlphaFoldDB" id="A0A2A9NBQ0"/>
<sequence>MGIWFPDDVSRGNRVEQLASDIQHLQSKVKQKVEDAKEHDKKAIEYLNKIIKPRGFKTLDELVVEVEKKLSKEDKDNYLQMKNNVQHLDDKH</sequence>
<accession>A0A2A9NBQ0</accession>
<keyword evidence="3" id="KW-1185">Reference proteome</keyword>
<feature type="coiled-coil region" evidence="1">
    <location>
        <begin position="15"/>
        <end position="42"/>
    </location>
</feature>
<evidence type="ECO:0000313" key="3">
    <source>
        <dbReference type="Proteomes" id="UP000242287"/>
    </source>
</evidence>
<reference evidence="2 3" key="1">
    <citation type="submission" date="2014-02" db="EMBL/GenBank/DDBJ databases">
        <title>Transposable element dynamics among asymbiotic and ectomycorrhizal Amanita fungi.</title>
        <authorList>
            <consortium name="DOE Joint Genome Institute"/>
            <person name="Hess J."/>
            <person name="Skrede I."/>
            <person name="Wolfe B."/>
            <person name="LaButti K."/>
            <person name="Ohm R.A."/>
            <person name="Grigoriev I.V."/>
            <person name="Pringle A."/>
        </authorList>
    </citation>
    <scope>NUCLEOTIDE SEQUENCE [LARGE SCALE GENOMIC DNA]</scope>
    <source>
        <strain evidence="2 3">SKay4041</strain>
    </source>
</reference>
<evidence type="ECO:0000313" key="2">
    <source>
        <dbReference type="EMBL" id="PFH45681.1"/>
    </source>
</evidence>
<protein>
    <submittedName>
        <fullName evidence="2">Uncharacterized protein</fullName>
    </submittedName>
</protein>
<gene>
    <name evidence="2" type="ORF">AMATHDRAFT_8811</name>
</gene>